<sequence>MIPIRRLDNPVPIGFIYVQLPDQKSPGEIWPGLQWENVSPSYGGLFFRAEGGDSVGFGSEQGYSAPRIERAYAETYPFSTVPTIDVIFPASGWTLPIMSAHNYNDSMNYETLKFLISGGEVRPVNKAVRIWKRTG</sequence>
<gene>
    <name evidence="1" type="ORF">ONB1V03_LOCUS18547</name>
</gene>
<dbReference type="OrthoDB" id="6503162at2759"/>
<protein>
    <submittedName>
        <fullName evidence="1">Uncharacterized protein</fullName>
    </submittedName>
</protein>
<keyword evidence="2" id="KW-1185">Reference proteome</keyword>
<evidence type="ECO:0000313" key="2">
    <source>
        <dbReference type="Proteomes" id="UP000728032"/>
    </source>
</evidence>
<name>A0A7R9MLD4_9ACAR</name>
<dbReference type="EMBL" id="OC940653">
    <property type="protein sequence ID" value="CAD7661987.1"/>
    <property type="molecule type" value="Genomic_DNA"/>
</dbReference>
<organism evidence="1">
    <name type="scientific">Oppiella nova</name>
    <dbReference type="NCBI Taxonomy" id="334625"/>
    <lineage>
        <taxon>Eukaryota</taxon>
        <taxon>Metazoa</taxon>
        <taxon>Ecdysozoa</taxon>
        <taxon>Arthropoda</taxon>
        <taxon>Chelicerata</taxon>
        <taxon>Arachnida</taxon>
        <taxon>Acari</taxon>
        <taxon>Acariformes</taxon>
        <taxon>Sarcoptiformes</taxon>
        <taxon>Oribatida</taxon>
        <taxon>Brachypylina</taxon>
        <taxon>Oppioidea</taxon>
        <taxon>Oppiidae</taxon>
        <taxon>Oppiella</taxon>
    </lineage>
</organism>
<accession>A0A7R9MLD4</accession>
<dbReference type="Proteomes" id="UP000728032">
    <property type="component" value="Unassembled WGS sequence"/>
</dbReference>
<dbReference type="EMBL" id="CAJPVJ010025828">
    <property type="protein sequence ID" value="CAG2179123.1"/>
    <property type="molecule type" value="Genomic_DNA"/>
</dbReference>
<dbReference type="AlphaFoldDB" id="A0A7R9MLD4"/>
<reference evidence="1" key="1">
    <citation type="submission" date="2020-11" db="EMBL/GenBank/DDBJ databases">
        <authorList>
            <person name="Tran Van P."/>
        </authorList>
    </citation>
    <scope>NUCLEOTIDE SEQUENCE</scope>
</reference>
<proteinExistence type="predicted"/>
<evidence type="ECO:0000313" key="1">
    <source>
        <dbReference type="EMBL" id="CAD7661987.1"/>
    </source>
</evidence>